<dbReference type="GO" id="GO:0007423">
    <property type="term" value="P:sensory organ development"/>
    <property type="evidence" value="ECO:0007669"/>
    <property type="project" value="TreeGrafter"/>
</dbReference>
<organism evidence="3 4">
    <name type="scientific">Pocillopora damicornis</name>
    <name type="common">Cauliflower coral</name>
    <name type="synonym">Millepora damicornis</name>
    <dbReference type="NCBI Taxonomy" id="46731"/>
    <lineage>
        <taxon>Eukaryota</taxon>
        <taxon>Metazoa</taxon>
        <taxon>Cnidaria</taxon>
        <taxon>Anthozoa</taxon>
        <taxon>Hexacorallia</taxon>
        <taxon>Scleractinia</taxon>
        <taxon>Astrocoeniina</taxon>
        <taxon>Pocilloporidae</taxon>
        <taxon>Pocillopora</taxon>
    </lineage>
</organism>
<dbReference type="PROSITE" id="PS50888">
    <property type="entry name" value="BHLH"/>
    <property type="match status" value="1"/>
</dbReference>
<dbReference type="PANTHER" id="PTHR19290:SF163">
    <property type="entry name" value="BASIC HELIX-LOOP-HELIX NEURAL TRANSCRIPTION FACTOR TAP"/>
    <property type="match status" value="1"/>
</dbReference>
<feature type="region of interest" description="Disordered" evidence="1">
    <location>
        <begin position="1"/>
        <end position="20"/>
    </location>
</feature>
<dbReference type="GO" id="GO:0061564">
    <property type="term" value="P:axon development"/>
    <property type="evidence" value="ECO:0007669"/>
    <property type="project" value="TreeGrafter"/>
</dbReference>
<evidence type="ECO:0000259" key="2">
    <source>
        <dbReference type="PROSITE" id="PS50888"/>
    </source>
</evidence>
<protein>
    <recommendedName>
        <fullName evidence="2">BHLH domain-containing protein</fullName>
    </recommendedName>
</protein>
<dbReference type="Gene3D" id="4.10.280.10">
    <property type="entry name" value="Helix-loop-helix DNA-binding domain"/>
    <property type="match status" value="1"/>
</dbReference>
<gene>
    <name evidence="3" type="ORF">pdam_00019893</name>
</gene>
<sequence length="190" mass="21771">MEGIVDDGTKKTRKRQMSRAKRVLANRRERERVRKMNDAFEELRCVIPNYEETRVKTKIELLRIATSYIQSLKDYIQNSVHGQEGHNLATNSHMFPPEFEMESSTVKSGPRFSDHPYPPQFSVPQPPPCTDLPNQFQFPQPHMGQFPSSLSNFGIPESSHQEFCNLLATSLADSHSGESLLLNLQVKKKK</sequence>
<dbReference type="CDD" id="cd11390">
    <property type="entry name" value="bHLH_TS"/>
    <property type="match status" value="1"/>
</dbReference>
<accession>A0A3M6UFI7</accession>
<dbReference type="EMBL" id="RCHS01001689">
    <property type="protein sequence ID" value="RMX52178.1"/>
    <property type="molecule type" value="Genomic_DNA"/>
</dbReference>
<dbReference type="InterPro" id="IPR050359">
    <property type="entry name" value="bHLH_transcription_factors"/>
</dbReference>
<dbReference type="SUPFAM" id="SSF47459">
    <property type="entry name" value="HLH, helix-loop-helix DNA-binding domain"/>
    <property type="match status" value="1"/>
</dbReference>
<dbReference type="AlphaFoldDB" id="A0A3M6UFI7"/>
<reference evidence="3 4" key="1">
    <citation type="journal article" date="2018" name="Sci. Rep.">
        <title>Comparative analysis of the Pocillopora damicornis genome highlights role of immune system in coral evolution.</title>
        <authorList>
            <person name="Cunning R."/>
            <person name="Bay R.A."/>
            <person name="Gillette P."/>
            <person name="Baker A.C."/>
            <person name="Traylor-Knowles N."/>
        </authorList>
    </citation>
    <scope>NUCLEOTIDE SEQUENCE [LARGE SCALE GENOMIC DNA]</scope>
    <source>
        <strain evidence="3">RSMAS</strain>
        <tissue evidence="3">Whole animal</tissue>
    </source>
</reference>
<dbReference type="GO" id="GO:0045944">
    <property type="term" value="P:positive regulation of transcription by RNA polymerase II"/>
    <property type="evidence" value="ECO:0007669"/>
    <property type="project" value="TreeGrafter"/>
</dbReference>
<dbReference type="GO" id="GO:0000981">
    <property type="term" value="F:DNA-binding transcription factor activity, RNA polymerase II-specific"/>
    <property type="evidence" value="ECO:0007669"/>
    <property type="project" value="TreeGrafter"/>
</dbReference>
<dbReference type="GO" id="GO:0070888">
    <property type="term" value="F:E-box binding"/>
    <property type="evidence" value="ECO:0007669"/>
    <property type="project" value="TreeGrafter"/>
</dbReference>
<dbReference type="PANTHER" id="PTHR19290">
    <property type="entry name" value="BASIC HELIX-LOOP-HELIX PROTEIN NEUROGENIN-RELATED"/>
    <property type="match status" value="1"/>
</dbReference>
<dbReference type="SMART" id="SM00353">
    <property type="entry name" value="HLH"/>
    <property type="match status" value="1"/>
</dbReference>
<keyword evidence="4" id="KW-1185">Reference proteome</keyword>
<dbReference type="InterPro" id="IPR011598">
    <property type="entry name" value="bHLH_dom"/>
</dbReference>
<dbReference type="GO" id="GO:0046983">
    <property type="term" value="F:protein dimerization activity"/>
    <property type="evidence" value="ECO:0007669"/>
    <property type="project" value="InterPro"/>
</dbReference>
<dbReference type="STRING" id="46731.A0A3M6UFI7"/>
<evidence type="ECO:0000313" key="4">
    <source>
        <dbReference type="Proteomes" id="UP000275408"/>
    </source>
</evidence>
<dbReference type="Proteomes" id="UP000275408">
    <property type="component" value="Unassembled WGS sequence"/>
</dbReference>
<dbReference type="InterPro" id="IPR036638">
    <property type="entry name" value="HLH_DNA-bd_sf"/>
</dbReference>
<comment type="caution">
    <text evidence="3">The sequence shown here is derived from an EMBL/GenBank/DDBJ whole genome shotgun (WGS) entry which is preliminary data.</text>
</comment>
<feature type="compositionally biased region" description="Basic residues" evidence="1">
    <location>
        <begin position="11"/>
        <end position="20"/>
    </location>
</feature>
<dbReference type="GO" id="GO:0005634">
    <property type="term" value="C:nucleus"/>
    <property type="evidence" value="ECO:0007669"/>
    <property type="project" value="TreeGrafter"/>
</dbReference>
<dbReference type="Pfam" id="PF00010">
    <property type="entry name" value="HLH"/>
    <property type="match status" value="1"/>
</dbReference>
<proteinExistence type="predicted"/>
<name>A0A3M6UFI7_POCDA</name>
<evidence type="ECO:0000313" key="3">
    <source>
        <dbReference type="EMBL" id="RMX52178.1"/>
    </source>
</evidence>
<dbReference type="OrthoDB" id="5990639at2759"/>
<evidence type="ECO:0000256" key="1">
    <source>
        <dbReference type="SAM" id="MobiDB-lite"/>
    </source>
</evidence>
<feature type="domain" description="BHLH" evidence="2">
    <location>
        <begin position="20"/>
        <end position="72"/>
    </location>
</feature>